<evidence type="ECO:0000256" key="4">
    <source>
        <dbReference type="ARBA" id="ARBA00022692"/>
    </source>
</evidence>
<dbReference type="InterPro" id="IPR035906">
    <property type="entry name" value="MetI-like_sf"/>
</dbReference>
<proteinExistence type="inferred from homology"/>
<feature type="domain" description="ABC transmembrane type-1" evidence="8">
    <location>
        <begin position="85"/>
        <end position="265"/>
    </location>
</feature>
<evidence type="ECO:0000256" key="3">
    <source>
        <dbReference type="ARBA" id="ARBA00022475"/>
    </source>
</evidence>
<name>A0A6G8RZ69_9GAMM</name>
<keyword evidence="3" id="KW-1003">Cell membrane</keyword>
<dbReference type="PANTHER" id="PTHR30151">
    <property type="entry name" value="ALKANE SULFONATE ABC TRANSPORTER-RELATED, MEMBRANE SUBUNIT"/>
    <property type="match status" value="1"/>
</dbReference>
<dbReference type="EMBL" id="CP049801">
    <property type="protein sequence ID" value="QIO07252.1"/>
    <property type="molecule type" value="Genomic_DNA"/>
</dbReference>
<evidence type="ECO:0000256" key="2">
    <source>
        <dbReference type="ARBA" id="ARBA00022448"/>
    </source>
</evidence>
<dbReference type="PROSITE" id="PS50928">
    <property type="entry name" value="ABC_TM1"/>
    <property type="match status" value="1"/>
</dbReference>
<protein>
    <submittedName>
        <fullName evidence="9">ABC transporter permease</fullName>
    </submittedName>
</protein>
<keyword evidence="10" id="KW-1185">Reference proteome</keyword>
<comment type="similarity">
    <text evidence="7">Belongs to the binding-protein-dependent transport system permease family.</text>
</comment>
<keyword evidence="5 7" id="KW-1133">Transmembrane helix</keyword>
<feature type="transmembrane region" description="Helical" evidence="7">
    <location>
        <begin position="248"/>
        <end position="268"/>
    </location>
</feature>
<dbReference type="AlphaFoldDB" id="A0A6G8RZ69"/>
<dbReference type="GO" id="GO:0055085">
    <property type="term" value="P:transmembrane transport"/>
    <property type="evidence" value="ECO:0007669"/>
    <property type="project" value="InterPro"/>
</dbReference>
<feature type="transmembrane region" description="Helical" evidence="7">
    <location>
        <begin position="93"/>
        <end position="114"/>
    </location>
</feature>
<sequence>MSTAKNQVLTYPKTVYVASQSNKPKFQLNWLSSSFKRSIAIILFLTLWEVLPRLGVVSSAFLPSLSTVIQTGWQLYQTGQLTTHITVSLTRSVIGFTLALFIAIPLGLIIGWYKLVAETLNPLLEIFRNTTALALMPVFILFLGIGEVSKISLLVYACTWPILLNTISGVQNVDPLLIKSARTMGLPPHKLFRKVILPAAVPTIFVGIRLAGAISVLALVAVEMFGSKAGLGYLIIYSQYSFEIPQMFVGILVMTLVGLAFNYGLLAVEKHFTSWKKTPQE</sequence>
<evidence type="ECO:0000256" key="6">
    <source>
        <dbReference type="ARBA" id="ARBA00023136"/>
    </source>
</evidence>
<organism evidence="9 10">
    <name type="scientific">Acinetobacter shaoyimingii</name>
    <dbReference type="NCBI Taxonomy" id="2715164"/>
    <lineage>
        <taxon>Bacteria</taxon>
        <taxon>Pseudomonadati</taxon>
        <taxon>Pseudomonadota</taxon>
        <taxon>Gammaproteobacteria</taxon>
        <taxon>Moraxellales</taxon>
        <taxon>Moraxellaceae</taxon>
        <taxon>Acinetobacter</taxon>
    </lineage>
</organism>
<evidence type="ECO:0000313" key="10">
    <source>
        <dbReference type="Proteomes" id="UP000502297"/>
    </source>
</evidence>
<keyword evidence="4 7" id="KW-0812">Transmembrane</keyword>
<dbReference type="CDD" id="cd06261">
    <property type="entry name" value="TM_PBP2"/>
    <property type="match status" value="1"/>
</dbReference>
<dbReference type="Pfam" id="PF00528">
    <property type="entry name" value="BPD_transp_1"/>
    <property type="match status" value="1"/>
</dbReference>
<dbReference type="InterPro" id="IPR000515">
    <property type="entry name" value="MetI-like"/>
</dbReference>
<dbReference type="PANTHER" id="PTHR30151:SF0">
    <property type="entry name" value="ABC TRANSPORTER PERMEASE PROTEIN MJ0413-RELATED"/>
    <property type="match status" value="1"/>
</dbReference>
<evidence type="ECO:0000313" key="9">
    <source>
        <dbReference type="EMBL" id="QIO07252.1"/>
    </source>
</evidence>
<comment type="subcellular location">
    <subcellularLocation>
        <location evidence="1 7">Cell membrane</location>
        <topology evidence="1 7">Multi-pass membrane protein</topology>
    </subcellularLocation>
</comment>
<dbReference type="GO" id="GO:0005886">
    <property type="term" value="C:plasma membrane"/>
    <property type="evidence" value="ECO:0007669"/>
    <property type="project" value="UniProtKB-SubCell"/>
</dbReference>
<dbReference type="Proteomes" id="UP000502297">
    <property type="component" value="Chromosome"/>
</dbReference>
<gene>
    <name evidence="9" type="ORF">G8E00_15570</name>
</gene>
<evidence type="ECO:0000256" key="7">
    <source>
        <dbReference type="RuleBase" id="RU363032"/>
    </source>
</evidence>
<feature type="transmembrane region" description="Helical" evidence="7">
    <location>
        <begin position="126"/>
        <end position="145"/>
    </location>
</feature>
<evidence type="ECO:0000259" key="8">
    <source>
        <dbReference type="PROSITE" id="PS50928"/>
    </source>
</evidence>
<evidence type="ECO:0000256" key="1">
    <source>
        <dbReference type="ARBA" id="ARBA00004651"/>
    </source>
</evidence>
<keyword evidence="2 7" id="KW-0813">Transport</keyword>
<accession>A0A6G8RZ69</accession>
<evidence type="ECO:0000256" key="5">
    <source>
        <dbReference type="ARBA" id="ARBA00022989"/>
    </source>
</evidence>
<keyword evidence="6 7" id="KW-0472">Membrane</keyword>
<dbReference type="RefSeq" id="WP_166226111.1">
    <property type="nucleotide sequence ID" value="NZ_CP049801.1"/>
</dbReference>
<dbReference type="SUPFAM" id="SSF161098">
    <property type="entry name" value="MetI-like"/>
    <property type="match status" value="1"/>
</dbReference>
<reference evidence="9 10" key="1">
    <citation type="submission" date="2020-03" db="EMBL/GenBank/DDBJ databases">
        <authorList>
            <person name="Zhu W."/>
        </authorList>
    </citation>
    <scope>NUCLEOTIDE SEQUENCE [LARGE SCALE GENOMIC DNA]</scope>
    <source>
        <strain evidence="9 10">323-1</strain>
    </source>
</reference>
<dbReference type="KEGG" id="asha:G8E00_15570"/>
<dbReference type="Gene3D" id="1.10.3720.10">
    <property type="entry name" value="MetI-like"/>
    <property type="match status" value="1"/>
</dbReference>